<protein>
    <submittedName>
        <fullName evidence="2">Uncharacterized protein</fullName>
    </submittedName>
</protein>
<dbReference type="Proteomes" id="UP000054516">
    <property type="component" value="Unassembled WGS sequence"/>
</dbReference>
<sequence>MMLAAAIITMPASYQPVLGSCKTVGGLQMGTGQGTLPDVPNDRRHAPAEPCRDNLGPGSQVAVSAVAPGDGGSPSSANEGQRSRPRAGMEGGQGGWLGAQPLRSVSFGRWHFPDDEEQWPMPTTLGFGGCQRGGSGNQWICVGMSALINAQAHRWAFADEHPAQLKIQVAAERPAGLHLLMVLSEAGKGGTRSL</sequence>
<keyword evidence="3" id="KW-1185">Reference proteome</keyword>
<reference evidence="2" key="1">
    <citation type="submission" date="2016-03" db="EMBL/GenBank/DDBJ databases">
        <title>Draft genome sequence of Rosellinia necatrix.</title>
        <authorList>
            <person name="Kanematsu S."/>
        </authorList>
    </citation>
    <scope>NUCLEOTIDE SEQUENCE [LARGE SCALE GENOMIC DNA]</scope>
    <source>
        <strain evidence="2">W97</strain>
    </source>
</reference>
<accession>A0A1S8A8D5</accession>
<organism evidence="2">
    <name type="scientific">Rosellinia necatrix</name>
    <name type="common">White root-rot fungus</name>
    <dbReference type="NCBI Taxonomy" id="77044"/>
    <lineage>
        <taxon>Eukaryota</taxon>
        <taxon>Fungi</taxon>
        <taxon>Dikarya</taxon>
        <taxon>Ascomycota</taxon>
        <taxon>Pezizomycotina</taxon>
        <taxon>Sordariomycetes</taxon>
        <taxon>Xylariomycetidae</taxon>
        <taxon>Xylariales</taxon>
        <taxon>Xylariaceae</taxon>
        <taxon>Rosellinia</taxon>
    </lineage>
</organism>
<evidence type="ECO:0000313" key="2">
    <source>
        <dbReference type="EMBL" id="GAW26317.1"/>
    </source>
</evidence>
<feature type="compositionally biased region" description="Basic and acidic residues" evidence="1">
    <location>
        <begin position="40"/>
        <end position="52"/>
    </location>
</feature>
<dbReference type="EMBL" id="DF977473">
    <property type="protein sequence ID" value="GAW26317.1"/>
    <property type="molecule type" value="Genomic_DNA"/>
</dbReference>
<proteinExistence type="predicted"/>
<gene>
    <name evidence="2" type="ORF">SAMD00023353_2800230</name>
</gene>
<evidence type="ECO:0000256" key="1">
    <source>
        <dbReference type="SAM" id="MobiDB-lite"/>
    </source>
</evidence>
<name>A0A1S8A8D5_ROSNE</name>
<dbReference type="AlphaFoldDB" id="A0A1S8A8D5"/>
<feature type="region of interest" description="Disordered" evidence="1">
    <location>
        <begin position="32"/>
        <end position="95"/>
    </location>
</feature>
<evidence type="ECO:0000313" key="3">
    <source>
        <dbReference type="Proteomes" id="UP000054516"/>
    </source>
</evidence>